<accession>A0A319EJN9</accession>
<keyword evidence="2" id="KW-1185">Reference proteome</keyword>
<evidence type="ECO:0000313" key="1">
    <source>
        <dbReference type="EMBL" id="PYI06838.1"/>
    </source>
</evidence>
<name>A0A319EJN9_ASPSB</name>
<dbReference type="AlphaFoldDB" id="A0A319EJN9"/>
<gene>
    <name evidence="1" type="ORF">BO78DRAFT_107171</name>
</gene>
<evidence type="ECO:0000313" key="2">
    <source>
        <dbReference type="Proteomes" id="UP000248423"/>
    </source>
</evidence>
<protein>
    <submittedName>
        <fullName evidence="1">Uncharacterized protein</fullName>
    </submittedName>
</protein>
<reference evidence="1 2" key="1">
    <citation type="submission" date="2018-02" db="EMBL/GenBank/DDBJ databases">
        <title>The genomes of Aspergillus section Nigri reveals drivers in fungal speciation.</title>
        <authorList>
            <consortium name="DOE Joint Genome Institute"/>
            <person name="Vesth T.C."/>
            <person name="Nybo J."/>
            <person name="Theobald S."/>
            <person name="Brandl J."/>
            <person name="Frisvad J.C."/>
            <person name="Nielsen K.F."/>
            <person name="Lyhne E.K."/>
            <person name="Kogle M.E."/>
            <person name="Kuo A."/>
            <person name="Riley R."/>
            <person name="Clum A."/>
            <person name="Nolan M."/>
            <person name="Lipzen A."/>
            <person name="Salamov A."/>
            <person name="Henrissat B."/>
            <person name="Wiebenga A."/>
            <person name="De vries R.P."/>
            <person name="Grigoriev I.V."/>
            <person name="Mortensen U.H."/>
            <person name="Andersen M.R."/>
            <person name="Baker S.E."/>
        </authorList>
    </citation>
    <scope>NUCLEOTIDE SEQUENCE [LARGE SCALE GENOMIC DNA]</scope>
    <source>
        <strain evidence="1 2">CBS 121057</strain>
    </source>
</reference>
<dbReference type="EMBL" id="KZ826346">
    <property type="protein sequence ID" value="PYI06838.1"/>
    <property type="molecule type" value="Genomic_DNA"/>
</dbReference>
<proteinExistence type="predicted"/>
<organism evidence="1 2">
    <name type="scientific">Aspergillus sclerotiicarbonarius (strain CBS 121057 / IBT 28362)</name>
    <dbReference type="NCBI Taxonomy" id="1448318"/>
    <lineage>
        <taxon>Eukaryota</taxon>
        <taxon>Fungi</taxon>
        <taxon>Dikarya</taxon>
        <taxon>Ascomycota</taxon>
        <taxon>Pezizomycotina</taxon>
        <taxon>Eurotiomycetes</taxon>
        <taxon>Eurotiomycetidae</taxon>
        <taxon>Eurotiales</taxon>
        <taxon>Aspergillaceae</taxon>
        <taxon>Aspergillus</taxon>
        <taxon>Aspergillus subgen. Circumdati</taxon>
    </lineage>
</organism>
<dbReference type="VEuPathDB" id="FungiDB:BO78DRAFT_107171"/>
<dbReference type="Proteomes" id="UP000248423">
    <property type="component" value="Unassembled WGS sequence"/>
</dbReference>
<sequence>MQLIMPSPLVISSTQYSVSQNSYNVHSKSVPPNATSSSGVILRPPSQPFHDDCSYMAHTVDHALLAVHAVHPPVSLYSVHWHPTCHVEHADRSELAIQAEPHTNGYLHSISSSSTPPDRCLDSSFNNRLQQAVVPTQQFPERSSSTAWANPPLVTPTVSARWVRRTLLRQRGGRVPHYYSQSLNLRSPDSRWKRSTSLHQSSFSHEESGGRDASVEFTLADFFFPFLFFGPAGWSASPFNQACEALNQGSQSDLSPVLLYLCN</sequence>